<dbReference type="Pfam" id="PF01526">
    <property type="entry name" value="DDE_Tnp_Tn3"/>
    <property type="match status" value="1"/>
</dbReference>
<dbReference type="InterPro" id="IPR002513">
    <property type="entry name" value="Tn3_Tnp_DDE_dom"/>
</dbReference>
<keyword evidence="3" id="KW-1185">Reference proteome</keyword>
<organism evidence="2 3">
    <name type="scientific">Dictyobacter alpinus</name>
    <dbReference type="NCBI Taxonomy" id="2014873"/>
    <lineage>
        <taxon>Bacteria</taxon>
        <taxon>Bacillati</taxon>
        <taxon>Chloroflexota</taxon>
        <taxon>Ktedonobacteria</taxon>
        <taxon>Ktedonobacterales</taxon>
        <taxon>Dictyobacteraceae</taxon>
        <taxon>Dictyobacter</taxon>
    </lineage>
</organism>
<dbReference type="AlphaFoldDB" id="A0A402BDM9"/>
<dbReference type="GO" id="GO:0004803">
    <property type="term" value="F:transposase activity"/>
    <property type="evidence" value="ECO:0007669"/>
    <property type="project" value="InterPro"/>
</dbReference>
<dbReference type="GO" id="GO:0006313">
    <property type="term" value="P:DNA transposition"/>
    <property type="evidence" value="ECO:0007669"/>
    <property type="project" value="InterPro"/>
</dbReference>
<dbReference type="OrthoDB" id="135603at2"/>
<dbReference type="EMBL" id="BIFT01000002">
    <property type="protein sequence ID" value="GCE29455.1"/>
    <property type="molecule type" value="Genomic_DNA"/>
</dbReference>
<feature type="domain" description="Tn3 transposase DDE" evidence="1">
    <location>
        <begin position="18"/>
        <end position="91"/>
    </location>
</feature>
<reference evidence="3" key="1">
    <citation type="submission" date="2018-12" db="EMBL/GenBank/DDBJ databases">
        <title>Tengunoibacter tsumagoiensis gen. nov., sp. nov., Dictyobacter kobayashii sp. nov., D. alpinus sp. nov., and D. joshuensis sp. nov. and description of Dictyobacteraceae fam. nov. within the order Ktedonobacterales isolated from Tengu-no-mugimeshi.</title>
        <authorList>
            <person name="Wang C.M."/>
            <person name="Zheng Y."/>
            <person name="Sakai Y."/>
            <person name="Toyoda A."/>
            <person name="Minakuchi Y."/>
            <person name="Abe K."/>
            <person name="Yokota A."/>
            <person name="Yabe S."/>
        </authorList>
    </citation>
    <scope>NUCLEOTIDE SEQUENCE [LARGE SCALE GENOMIC DNA]</scope>
    <source>
        <strain evidence="3">Uno16</strain>
    </source>
</reference>
<gene>
    <name evidence="2" type="ORF">KDA_49390</name>
</gene>
<name>A0A402BDM9_9CHLR</name>
<evidence type="ECO:0000313" key="2">
    <source>
        <dbReference type="EMBL" id="GCE29455.1"/>
    </source>
</evidence>
<protein>
    <recommendedName>
        <fullName evidence="1">Tn3 transposase DDE domain-containing protein</fullName>
    </recommendedName>
</protein>
<dbReference type="Proteomes" id="UP000287171">
    <property type="component" value="Unassembled WGS sequence"/>
</dbReference>
<evidence type="ECO:0000313" key="3">
    <source>
        <dbReference type="Proteomes" id="UP000287171"/>
    </source>
</evidence>
<proteinExistence type="predicted"/>
<accession>A0A402BDM9</accession>
<comment type="caution">
    <text evidence="2">The sequence shown here is derived from an EMBL/GenBank/DDBJ whole genome shotgun (WGS) entry which is preliminary data.</text>
</comment>
<evidence type="ECO:0000259" key="1">
    <source>
        <dbReference type="Pfam" id="PF01526"/>
    </source>
</evidence>
<sequence>MVDIIYAAGEDKEIVESQHIFHGQHGELRQRYHQGQEDQLGVPGLMVNMIVLWNAWYVQDALEGLRNSGQEVRPEDVERLAPRRFQHINVHRTYHFVLLESVAQCHHRPFRPLTSFSEELY</sequence>